<proteinExistence type="predicted"/>
<evidence type="ECO:0000313" key="2">
    <source>
        <dbReference type="Proteomes" id="UP001177021"/>
    </source>
</evidence>
<dbReference type="EMBL" id="CASHSV030000248">
    <property type="protein sequence ID" value="CAJ2656808.1"/>
    <property type="molecule type" value="Genomic_DNA"/>
</dbReference>
<name>A0ACB0KLQ8_TRIPR</name>
<organism evidence="1 2">
    <name type="scientific">Trifolium pratense</name>
    <name type="common">Red clover</name>
    <dbReference type="NCBI Taxonomy" id="57577"/>
    <lineage>
        <taxon>Eukaryota</taxon>
        <taxon>Viridiplantae</taxon>
        <taxon>Streptophyta</taxon>
        <taxon>Embryophyta</taxon>
        <taxon>Tracheophyta</taxon>
        <taxon>Spermatophyta</taxon>
        <taxon>Magnoliopsida</taxon>
        <taxon>eudicotyledons</taxon>
        <taxon>Gunneridae</taxon>
        <taxon>Pentapetalae</taxon>
        <taxon>rosids</taxon>
        <taxon>fabids</taxon>
        <taxon>Fabales</taxon>
        <taxon>Fabaceae</taxon>
        <taxon>Papilionoideae</taxon>
        <taxon>50 kb inversion clade</taxon>
        <taxon>NPAAA clade</taxon>
        <taxon>Hologalegina</taxon>
        <taxon>IRL clade</taxon>
        <taxon>Trifolieae</taxon>
        <taxon>Trifolium</taxon>
    </lineage>
</organism>
<dbReference type="Proteomes" id="UP001177021">
    <property type="component" value="Unassembled WGS sequence"/>
</dbReference>
<comment type="caution">
    <text evidence="1">The sequence shown here is derived from an EMBL/GenBank/DDBJ whole genome shotgun (WGS) entry which is preliminary data.</text>
</comment>
<reference evidence="1" key="1">
    <citation type="submission" date="2023-10" db="EMBL/GenBank/DDBJ databases">
        <authorList>
            <person name="Rodriguez Cubillos JULIANA M."/>
            <person name="De Vega J."/>
        </authorList>
    </citation>
    <scope>NUCLEOTIDE SEQUENCE</scope>
</reference>
<keyword evidence="2" id="KW-1185">Reference proteome</keyword>
<evidence type="ECO:0000313" key="1">
    <source>
        <dbReference type="EMBL" id="CAJ2656808.1"/>
    </source>
</evidence>
<gene>
    <name evidence="1" type="ORF">MILVUS5_LOCUS23475</name>
</gene>
<accession>A0ACB0KLQ8</accession>
<protein>
    <submittedName>
        <fullName evidence="1">Uncharacterized protein</fullName>
    </submittedName>
</protein>
<sequence length="492" mass="56062">MAVVLRYVNKYGSIVERFLGVVHVKSTTAVALKTAIDYLFCKHGLTTSRIRGQGYDGASNMKGELRGLKSLILRESPSAFYVHCFAHQLQLALVAIAKDHIEVCSLFSIISILINVVVGSCKRNDMLHDEQNEKVKNALKNGEIVSGRGLNQETSLKRPANTRWSSHFATLVNLILMFKSVTNVLQKLKDDVSAQDARAEAKGLLLRMDDFDFALTLHLMKNVLGISNELSRALQKQDQDIVNAMNLVDIAKERLQTLRDDGWEPLLEEVSLFCIEHAIKIPNMDDTYFPGKSQRVGNVESITIGNHYRIELFYTIVDMQLQELNNRFNEKNSRLLICMTCLCPTNLFSSFDKAKLIEFAKFYPSEFCPTRLVMLDNQLETYIVNMRRSVEFASLKGISDLSKKLVETKRHIVYPIVYQLLKLAMILPVATATVERSFSAMKIVKTRLRNQLGDEFLNDCLVTYIEKKVFDKVDNELIMRRFQNMASRRGQL</sequence>